<sequence>MVAHDILRGLPLPWVKCMGGVAHLPDQIPLDNGSALRESFTAGCQSLDSCTDVLVSAHGLVTRDGEFLASRVPAALAKLSGSEGADWRMTGASTDLIGEGREARRPDDFCFMCTMMEGRCAACRDRRSWSILMARHTLLLAAGGEDAERRASITIKGRILPFLSTSDDDAMREETLPQLTEAGFKVLVHRSDVGDEESQQEGEEELSSTALEDPDEISELEEESSEIAG</sequence>
<protein>
    <submittedName>
        <fullName evidence="2">Uncharacterized protein</fullName>
    </submittedName>
</protein>
<evidence type="ECO:0000256" key="1">
    <source>
        <dbReference type="SAM" id="MobiDB-lite"/>
    </source>
</evidence>
<dbReference type="EMBL" id="HBEG01021878">
    <property type="protein sequence ID" value="CAD8357898.1"/>
    <property type="molecule type" value="Transcribed_RNA"/>
</dbReference>
<feature type="region of interest" description="Disordered" evidence="1">
    <location>
        <begin position="189"/>
        <end position="229"/>
    </location>
</feature>
<name>A0A7S0AAN7_9DINO</name>
<reference evidence="2" key="1">
    <citation type="submission" date="2021-01" db="EMBL/GenBank/DDBJ databases">
        <authorList>
            <person name="Corre E."/>
            <person name="Pelletier E."/>
            <person name="Niang G."/>
            <person name="Scheremetjew M."/>
            <person name="Finn R."/>
            <person name="Kale V."/>
            <person name="Holt S."/>
            <person name="Cochrane G."/>
            <person name="Meng A."/>
            <person name="Brown T."/>
            <person name="Cohen L."/>
        </authorList>
    </citation>
    <scope>NUCLEOTIDE SEQUENCE</scope>
    <source>
        <strain evidence="2">Pbaha01</strain>
    </source>
</reference>
<proteinExistence type="predicted"/>
<gene>
    <name evidence="2" type="ORF">PBAH0796_LOCUS13265</name>
</gene>
<organism evidence="2">
    <name type="scientific">Pyrodinium bahamense</name>
    <dbReference type="NCBI Taxonomy" id="73915"/>
    <lineage>
        <taxon>Eukaryota</taxon>
        <taxon>Sar</taxon>
        <taxon>Alveolata</taxon>
        <taxon>Dinophyceae</taxon>
        <taxon>Gonyaulacales</taxon>
        <taxon>Pyrocystaceae</taxon>
        <taxon>Pyrodinium</taxon>
    </lineage>
</organism>
<dbReference type="AlphaFoldDB" id="A0A7S0AAN7"/>
<accession>A0A7S0AAN7</accession>
<evidence type="ECO:0000313" key="2">
    <source>
        <dbReference type="EMBL" id="CAD8357898.1"/>
    </source>
</evidence>
<feature type="compositionally biased region" description="Acidic residues" evidence="1">
    <location>
        <begin position="194"/>
        <end position="229"/>
    </location>
</feature>